<dbReference type="PROSITE" id="PS51787">
    <property type="entry name" value="LON_N"/>
    <property type="match status" value="1"/>
</dbReference>
<evidence type="ECO:0000256" key="12">
    <source>
        <dbReference type="PIRSR" id="PIRSR001174-2"/>
    </source>
</evidence>
<comment type="induction">
    <text evidence="9">By heat shock.</text>
</comment>
<evidence type="ECO:0000256" key="11">
    <source>
        <dbReference type="PIRSR" id="PIRSR001174-1"/>
    </source>
</evidence>
<sequence>MSIEEKEITDEVTGRVGMTEPELFVQEKETLPLIPLRGMSVFPGMVVHFDVGREKSVKALEAAMERDQMAFLVTQKEVIKEDITPDDFFNIGCKVKVKQLLKMPDNLVRVLVEVQERRKIVEFDSLEPYFLVTTNPIHSVFYDTKENRTLIRMIRESFANYMNVTRKVATDLILAMDSLDDPDQLIDIIGANLFLDLEDSQRLIQETDVNKRLVIAYEILVEEVEMIKIEHNIDEKVRSEMYKHQREYYLREQIKVIQNELGEGDVQNELDVYKDRLEALDVDDEVRDKVLGEINRLNKVPQGSSEAGLIQTYIEWILDLPWNTLTEETFDVSVARKILDEDHYGLKNVKERILEYISVLKLSKNLKSPILCLVGPPGVGKTSIAKSIARALNREYVRMSLGGMRDEAEIRGHRRTYVGAIPGRILYNIKKCGTRNPLFLLDEIDKLGQDFNGDPASALLEVLDPEQNNTFTDHYLELPFDLSQVLFITTANSLSTIPRPLLDRMEVIDVNGYVESEKVEIAKKYLIPKQLEIHGLKKSTCKFSEGVIKDTIEYHTRESGVRELERKIAQICRVAAKEIVENDRKSISITKKNLEKFLGKHQYSYETVGDKTEIGVVNGLAWTSVGGDTLQIEVMVVDGTGKTELTGQLGDVMKESIKAGISYIRSQAEVLGINPDFYSKKDMHLHVPEGAVPKDGPSAGITITTALISALTNKPVPQNLAMTGEITLRGRVLPIGGLREKLTAAHRAGIKEIILPKENEKDLEDIPKVVLEALHIQSVSNMSEVIEIVFNQLKQSN</sequence>
<keyword evidence="6 9" id="KW-0720">Serine protease</keyword>
<keyword evidence="4 9" id="KW-0547">Nucleotide-binding</keyword>
<organism evidence="17 18">
    <name type="scientific">Acetobacterium paludosum</name>
    <dbReference type="NCBI Taxonomy" id="52693"/>
    <lineage>
        <taxon>Bacteria</taxon>
        <taxon>Bacillati</taxon>
        <taxon>Bacillota</taxon>
        <taxon>Clostridia</taxon>
        <taxon>Eubacteriales</taxon>
        <taxon>Eubacteriaceae</taxon>
        <taxon>Acetobacterium</taxon>
    </lineage>
</organism>
<comment type="similarity">
    <text evidence="9 10 13 14">Belongs to the peptidase S16 family.</text>
</comment>
<dbReference type="PROSITE" id="PS01046">
    <property type="entry name" value="LON_SER"/>
    <property type="match status" value="1"/>
</dbReference>
<dbReference type="GO" id="GO:0004252">
    <property type="term" value="F:serine-type endopeptidase activity"/>
    <property type="evidence" value="ECO:0007669"/>
    <property type="project" value="UniProtKB-UniRule"/>
</dbReference>
<gene>
    <name evidence="9 17" type="primary">lon</name>
    <name evidence="17" type="ORF">GH810_04990</name>
</gene>
<dbReference type="AlphaFoldDB" id="A0A923KP11"/>
<dbReference type="CDD" id="cd19500">
    <property type="entry name" value="RecA-like_Lon"/>
    <property type="match status" value="1"/>
</dbReference>
<dbReference type="Pfam" id="PF00004">
    <property type="entry name" value="AAA"/>
    <property type="match status" value="1"/>
</dbReference>
<comment type="subcellular location">
    <subcellularLocation>
        <location evidence="1 9 10">Cytoplasm</location>
    </subcellularLocation>
</comment>
<evidence type="ECO:0000256" key="7">
    <source>
        <dbReference type="ARBA" id="ARBA00022840"/>
    </source>
</evidence>
<dbReference type="OrthoDB" id="9803599at2"/>
<comment type="function">
    <text evidence="9">ATP-dependent serine protease that mediates the selective degradation of mutant and abnormal proteins as well as certain short-lived regulatory proteins. Required for cellular homeostasis and for survival from DNA damage and developmental changes induced by stress. Degrades polypeptides processively to yield small peptide fragments that are 5 to 10 amino acids long. Binds to DNA in a double-stranded, site-specific manner.</text>
</comment>
<evidence type="ECO:0000259" key="16">
    <source>
        <dbReference type="PROSITE" id="PS51787"/>
    </source>
</evidence>
<reference evidence="17" key="1">
    <citation type="submission" date="2019-10" db="EMBL/GenBank/DDBJ databases">
        <authorList>
            <person name="Ross D.E."/>
            <person name="Gulliver D."/>
        </authorList>
    </citation>
    <scope>NUCLEOTIDE SEQUENCE</scope>
    <source>
        <strain evidence="17">DER-2019</strain>
    </source>
</reference>
<dbReference type="NCBIfam" id="TIGR00763">
    <property type="entry name" value="lon"/>
    <property type="match status" value="1"/>
</dbReference>
<evidence type="ECO:0000259" key="15">
    <source>
        <dbReference type="PROSITE" id="PS51786"/>
    </source>
</evidence>
<dbReference type="EMBL" id="WJBD01000004">
    <property type="protein sequence ID" value="MBC3887659.1"/>
    <property type="molecule type" value="Genomic_DNA"/>
</dbReference>
<dbReference type="InterPro" id="IPR014721">
    <property type="entry name" value="Ribsml_uS5_D2-typ_fold_subgr"/>
</dbReference>
<feature type="active site" evidence="9 11">
    <location>
        <position position="698"/>
    </location>
</feature>
<dbReference type="InterPro" id="IPR008269">
    <property type="entry name" value="Lon_proteolytic"/>
</dbReference>
<evidence type="ECO:0000256" key="5">
    <source>
        <dbReference type="ARBA" id="ARBA00022801"/>
    </source>
</evidence>
<dbReference type="PRINTS" id="PR00830">
    <property type="entry name" value="ENDOLAPTASE"/>
</dbReference>
<evidence type="ECO:0000256" key="8">
    <source>
        <dbReference type="ARBA" id="ARBA00023016"/>
    </source>
</evidence>
<evidence type="ECO:0000256" key="3">
    <source>
        <dbReference type="ARBA" id="ARBA00022670"/>
    </source>
</evidence>
<reference evidence="17" key="2">
    <citation type="submission" date="2020-10" db="EMBL/GenBank/DDBJ databases">
        <title>Comparative genomics of the Acetobacterium genus.</title>
        <authorList>
            <person name="Marshall C."/>
            <person name="May H."/>
            <person name="Norman S."/>
        </authorList>
    </citation>
    <scope>NUCLEOTIDE SEQUENCE</scope>
    <source>
        <strain evidence="17">DER-2019</strain>
    </source>
</reference>
<comment type="catalytic activity">
    <reaction evidence="9 10 13">
        <text>Hydrolysis of proteins in presence of ATP.</text>
        <dbReference type="EC" id="3.4.21.53"/>
    </reaction>
</comment>
<dbReference type="GO" id="GO:0016887">
    <property type="term" value="F:ATP hydrolysis activity"/>
    <property type="evidence" value="ECO:0007669"/>
    <property type="project" value="UniProtKB-UniRule"/>
</dbReference>
<dbReference type="Pfam" id="PF05362">
    <property type="entry name" value="Lon_C"/>
    <property type="match status" value="1"/>
</dbReference>
<keyword evidence="7 9" id="KW-0067">ATP-binding</keyword>
<dbReference type="Gene3D" id="3.30.230.10">
    <property type="match status" value="1"/>
</dbReference>
<dbReference type="HAMAP" id="MF_01973">
    <property type="entry name" value="lon_bact"/>
    <property type="match status" value="1"/>
</dbReference>
<dbReference type="GO" id="GO:0043565">
    <property type="term" value="F:sequence-specific DNA binding"/>
    <property type="evidence" value="ECO:0007669"/>
    <property type="project" value="UniProtKB-UniRule"/>
</dbReference>
<evidence type="ECO:0000256" key="10">
    <source>
        <dbReference type="PIRNR" id="PIRNR001174"/>
    </source>
</evidence>
<dbReference type="InterPro" id="IPR020568">
    <property type="entry name" value="Ribosomal_Su5_D2-typ_SF"/>
</dbReference>
<protein>
    <recommendedName>
        <fullName evidence="9 10">Lon protease</fullName>
        <ecNumber evidence="9 10">3.4.21.53</ecNumber>
    </recommendedName>
    <alternativeName>
        <fullName evidence="9">ATP-dependent protease La</fullName>
    </alternativeName>
</protein>
<name>A0A923KP11_9FIRM</name>
<dbReference type="GO" id="GO:0004176">
    <property type="term" value="F:ATP-dependent peptidase activity"/>
    <property type="evidence" value="ECO:0007669"/>
    <property type="project" value="UniProtKB-UniRule"/>
</dbReference>
<evidence type="ECO:0000256" key="13">
    <source>
        <dbReference type="PROSITE-ProRule" id="PRU01122"/>
    </source>
</evidence>
<dbReference type="GO" id="GO:0005524">
    <property type="term" value="F:ATP binding"/>
    <property type="evidence" value="ECO:0007669"/>
    <property type="project" value="UniProtKB-UniRule"/>
</dbReference>
<dbReference type="GO" id="GO:0005737">
    <property type="term" value="C:cytoplasm"/>
    <property type="evidence" value="ECO:0007669"/>
    <property type="project" value="UniProtKB-SubCell"/>
</dbReference>
<keyword evidence="5 9" id="KW-0378">Hydrolase</keyword>
<feature type="domain" description="Lon proteolytic" evidence="15">
    <location>
        <begin position="611"/>
        <end position="792"/>
    </location>
</feature>
<feature type="domain" description="Lon N-terminal" evidence="16">
    <location>
        <begin position="31"/>
        <end position="224"/>
    </location>
</feature>
<evidence type="ECO:0000313" key="18">
    <source>
        <dbReference type="Proteomes" id="UP000616595"/>
    </source>
</evidence>
<evidence type="ECO:0000256" key="9">
    <source>
        <dbReference type="HAMAP-Rule" id="MF_01973"/>
    </source>
</evidence>
<dbReference type="Gene3D" id="1.10.8.60">
    <property type="match status" value="1"/>
</dbReference>
<dbReference type="GO" id="GO:0034605">
    <property type="term" value="P:cellular response to heat"/>
    <property type="evidence" value="ECO:0007669"/>
    <property type="project" value="UniProtKB-UniRule"/>
</dbReference>
<feature type="binding site" evidence="9 12">
    <location>
        <begin position="375"/>
        <end position="382"/>
    </location>
    <ligand>
        <name>ATP</name>
        <dbReference type="ChEBI" id="CHEBI:30616"/>
    </ligand>
</feature>
<evidence type="ECO:0000256" key="14">
    <source>
        <dbReference type="RuleBase" id="RU000591"/>
    </source>
</evidence>
<dbReference type="PIRSF" id="PIRSF001174">
    <property type="entry name" value="Lon_proteas"/>
    <property type="match status" value="1"/>
</dbReference>
<comment type="subunit">
    <text evidence="9 10">Homohexamer. Organized in a ring with a central cavity.</text>
</comment>
<dbReference type="InterPro" id="IPR027417">
    <property type="entry name" value="P-loop_NTPase"/>
</dbReference>
<dbReference type="Pfam" id="PF02190">
    <property type="entry name" value="LON_substr_bdg"/>
    <property type="match status" value="1"/>
</dbReference>
<evidence type="ECO:0000256" key="1">
    <source>
        <dbReference type="ARBA" id="ARBA00004496"/>
    </source>
</evidence>
<dbReference type="InterPro" id="IPR027065">
    <property type="entry name" value="Lon_Prtase"/>
</dbReference>
<dbReference type="Gene3D" id="1.20.58.1480">
    <property type="match status" value="1"/>
</dbReference>
<dbReference type="SMART" id="SM00382">
    <property type="entry name" value="AAA"/>
    <property type="match status" value="1"/>
</dbReference>
<keyword evidence="18" id="KW-1185">Reference proteome</keyword>
<dbReference type="PANTHER" id="PTHR10046">
    <property type="entry name" value="ATP DEPENDENT LON PROTEASE FAMILY MEMBER"/>
    <property type="match status" value="1"/>
</dbReference>
<evidence type="ECO:0000256" key="2">
    <source>
        <dbReference type="ARBA" id="ARBA00022490"/>
    </source>
</evidence>
<keyword evidence="8 9" id="KW-0346">Stress response</keyword>
<dbReference type="Gene3D" id="1.20.5.5270">
    <property type="match status" value="1"/>
</dbReference>
<evidence type="ECO:0000256" key="4">
    <source>
        <dbReference type="ARBA" id="ARBA00022741"/>
    </source>
</evidence>
<dbReference type="GO" id="GO:0006515">
    <property type="term" value="P:protein quality control for misfolded or incompletely synthesized proteins"/>
    <property type="evidence" value="ECO:0007669"/>
    <property type="project" value="UniProtKB-UniRule"/>
</dbReference>
<dbReference type="Gene3D" id="3.40.50.300">
    <property type="entry name" value="P-loop containing nucleotide triphosphate hydrolases"/>
    <property type="match status" value="1"/>
</dbReference>
<dbReference type="FunFam" id="3.40.50.300:FF:000382">
    <property type="entry name" value="Lon protease homolog 2, peroxisomal"/>
    <property type="match status" value="1"/>
</dbReference>
<dbReference type="InterPro" id="IPR008268">
    <property type="entry name" value="Peptidase_S16_AS"/>
</dbReference>
<keyword evidence="2 9" id="KW-0963">Cytoplasm</keyword>
<dbReference type="InterPro" id="IPR003111">
    <property type="entry name" value="Lon_prtase_N"/>
</dbReference>
<dbReference type="SUPFAM" id="SSF54211">
    <property type="entry name" value="Ribosomal protein S5 domain 2-like"/>
    <property type="match status" value="1"/>
</dbReference>
<dbReference type="SMART" id="SM00464">
    <property type="entry name" value="LON"/>
    <property type="match status" value="1"/>
</dbReference>
<feature type="active site" evidence="9 11">
    <location>
        <position position="741"/>
    </location>
</feature>
<dbReference type="InterPro" id="IPR003593">
    <property type="entry name" value="AAA+_ATPase"/>
</dbReference>
<dbReference type="SUPFAM" id="SSF88697">
    <property type="entry name" value="PUA domain-like"/>
    <property type="match status" value="1"/>
</dbReference>
<dbReference type="InterPro" id="IPR015947">
    <property type="entry name" value="PUA-like_sf"/>
</dbReference>
<dbReference type="InterPro" id="IPR046336">
    <property type="entry name" value="Lon_prtase_N_sf"/>
</dbReference>
<dbReference type="Pfam" id="PF22667">
    <property type="entry name" value="Lon_lid"/>
    <property type="match status" value="1"/>
</dbReference>
<dbReference type="InterPro" id="IPR003959">
    <property type="entry name" value="ATPase_AAA_core"/>
</dbReference>
<accession>A0A923KP11</accession>
<comment type="caution">
    <text evidence="17">The sequence shown here is derived from an EMBL/GenBank/DDBJ whole genome shotgun (WGS) entry which is preliminary data.</text>
</comment>
<keyword evidence="3 9" id="KW-0645">Protease</keyword>
<dbReference type="InterPro" id="IPR054594">
    <property type="entry name" value="Lon_lid"/>
</dbReference>
<dbReference type="SUPFAM" id="SSF52540">
    <property type="entry name" value="P-loop containing nucleoside triphosphate hydrolases"/>
    <property type="match status" value="1"/>
</dbReference>
<dbReference type="Proteomes" id="UP000616595">
    <property type="component" value="Unassembled WGS sequence"/>
</dbReference>
<dbReference type="InterPro" id="IPR004815">
    <property type="entry name" value="Lon_bac/euk-typ"/>
</dbReference>
<dbReference type="PROSITE" id="PS51786">
    <property type="entry name" value="LON_PROTEOLYTIC"/>
    <property type="match status" value="1"/>
</dbReference>
<proteinExistence type="evidence at transcript level"/>
<evidence type="ECO:0000313" key="17">
    <source>
        <dbReference type="EMBL" id="MBC3887659.1"/>
    </source>
</evidence>
<dbReference type="Gene3D" id="2.30.130.40">
    <property type="entry name" value="LON domain-like"/>
    <property type="match status" value="1"/>
</dbReference>
<dbReference type="EC" id="3.4.21.53" evidence="9 10"/>
<evidence type="ECO:0000256" key="6">
    <source>
        <dbReference type="ARBA" id="ARBA00022825"/>
    </source>
</evidence>
<dbReference type="InterPro" id="IPR027543">
    <property type="entry name" value="Lon_bac"/>
</dbReference>